<dbReference type="AlphaFoldDB" id="A0AAF0V6A1"/>
<organism evidence="1 2">
    <name type="scientific">Solanum verrucosum</name>
    <dbReference type="NCBI Taxonomy" id="315347"/>
    <lineage>
        <taxon>Eukaryota</taxon>
        <taxon>Viridiplantae</taxon>
        <taxon>Streptophyta</taxon>
        <taxon>Embryophyta</taxon>
        <taxon>Tracheophyta</taxon>
        <taxon>Spermatophyta</taxon>
        <taxon>Magnoliopsida</taxon>
        <taxon>eudicotyledons</taxon>
        <taxon>Gunneridae</taxon>
        <taxon>Pentapetalae</taxon>
        <taxon>asterids</taxon>
        <taxon>lamiids</taxon>
        <taxon>Solanales</taxon>
        <taxon>Solanaceae</taxon>
        <taxon>Solanoideae</taxon>
        <taxon>Solaneae</taxon>
        <taxon>Solanum</taxon>
    </lineage>
</organism>
<protein>
    <submittedName>
        <fullName evidence="1">Uncharacterized protein</fullName>
    </submittedName>
</protein>
<gene>
    <name evidence="1" type="ORF">MTR67_051474</name>
</gene>
<evidence type="ECO:0000313" key="1">
    <source>
        <dbReference type="EMBL" id="WMV58089.1"/>
    </source>
</evidence>
<proteinExistence type="predicted"/>
<name>A0AAF0V6A1_SOLVR</name>
<keyword evidence="2" id="KW-1185">Reference proteome</keyword>
<reference evidence="1" key="1">
    <citation type="submission" date="2023-08" db="EMBL/GenBank/DDBJ databases">
        <title>A de novo genome assembly of Solanum verrucosum Schlechtendal, a Mexican diploid species geographically isolated from the other diploid A-genome species in potato relatives.</title>
        <authorList>
            <person name="Hosaka K."/>
        </authorList>
    </citation>
    <scope>NUCLEOTIDE SEQUENCE</scope>
    <source>
        <tissue evidence="1">Young leaves</tissue>
    </source>
</reference>
<dbReference type="Proteomes" id="UP001234989">
    <property type="component" value="Chromosome 12"/>
</dbReference>
<sequence length="65" mass="7797">MNLPESLGQSSMRIQKTLWFTFKRCLRSCMLVMLSVLTWIHTSSRVFHDMARPFGKRLEEKENHR</sequence>
<accession>A0AAF0V6A1</accession>
<dbReference type="EMBL" id="CP133623">
    <property type="protein sequence ID" value="WMV58089.1"/>
    <property type="molecule type" value="Genomic_DNA"/>
</dbReference>
<evidence type="ECO:0000313" key="2">
    <source>
        <dbReference type="Proteomes" id="UP001234989"/>
    </source>
</evidence>